<evidence type="ECO:0000256" key="1">
    <source>
        <dbReference type="ARBA" id="ARBA00023267"/>
    </source>
</evidence>
<organism evidence="4 6">
    <name type="scientific">Ferroacidibacillus organovorans</name>
    <dbReference type="NCBI Taxonomy" id="1765683"/>
    <lineage>
        <taxon>Bacteria</taxon>
        <taxon>Bacillati</taxon>
        <taxon>Bacillota</taxon>
        <taxon>Bacilli</taxon>
        <taxon>Bacillales</taxon>
        <taxon>Alicyclobacillaceae</taxon>
        <taxon>Ferroacidibacillus</taxon>
    </lineage>
</organism>
<dbReference type="SUPFAM" id="SSF51230">
    <property type="entry name" value="Single hybrid motif"/>
    <property type="match status" value="1"/>
</dbReference>
<protein>
    <submittedName>
        <fullName evidence="4">Acetyl-CoA carboxylase biotin carboxyl carrier protein subunit</fullName>
    </submittedName>
</protein>
<evidence type="ECO:0000313" key="6">
    <source>
        <dbReference type="Proteomes" id="UP000190229"/>
    </source>
</evidence>
<gene>
    <name evidence="3" type="ORF">AYW79_06765</name>
    <name evidence="4" type="ORF">B2M26_07965</name>
</gene>
<sequence>MQAFTAEMAGTLYQVLVTVGQTVSAGEDLYILESMKMEVPFSSPVAGRVATIHKNPGDFVNEGDPILTLEPLR</sequence>
<dbReference type="EMBL" id="LSUQ01000014">
    <property type="protein sequence ID" value="OAG94205.1"/>
    <property type="molecule type" value="Genomic_DNA"/>
</dbReference>
<accession>A0A162UL79</accession>
<dbReference type="STRING" id="1765683.B2M26_07965"/>
<dbReference type="PANTHER" id="PTHR45266:SF3">
    <property type="entry name" value="OXALOACETATE DECARBOXYLASE ALPHA CHAIN"/>
    <property type="match status" value="1"/>
</dbReference>
<keyword evidence="1" id="KW-0092">Biotin</keyword>
<dbReference type="OrthoDB" id="163546at2"/>
<comment type="caution">
    <text evidence="4">The sequence shown here is derived from an EMBL/GenBank/DDBJ whole genome shotgun (WGS) entry which is preliminary data.</text>
</comment>
<dbReference type="InterPro" id="IPR011053">
    <property type="entry name" value="Single_hybrid_motif"/>
</dbReference>
<keyword evidence="6" id="KW-1185">Reference proteome</keyword>
<dbReference type="Pfam" id="PF00364">
    <property type="entry name" value="Biotin_lipoyl"/>
    <property type="match status" value="1"/>
</dbReference>
<dbReference type="PANTHER" id="PTHR45266">
    <property type="entry name" value="OXALOACETATE DECARBOXYLASE ALPHA CHAIN"/>
    <property type="match status" value="1"/>
</dbReference>
<evidence type="ECO:0000259" key="2">
    <source>
        <dbReference type="PROSITE" id="PS50968"/>
    </source>
</evidence>
<feature type="domain" description="Lipoyl-binding" evidence="2">
    <location>
        <begin position="1"/>
        <end position="70"/>
    </location>
</feature>
<dbReference type="InterPro" id="IPR050709">
    <property type="entry name" value="Biotin_Carboxyl_Carrier/Decarb"/>
</dbReference>
<dbReference type="AlphaFoldDB" id="A0A162UL79"/>
<name>A0A162UL79_9BACL</name>
<dbReference type="PROSITE" id="PS50968">
    <property type="entry name" value="BIOTINYL_LIPOYL"/>
    <property type="match status" value="1"/>
</dbReference>
<dbReference type="EMBL" id="MWPS01000021">
    <property type="protein sequence ID" value="OPG16237.1"/>
    <property type="molecule type" value="Genomic_DNA"/>
</dbReference>
<evidence type="ECO:0000313" key="5">
    <source>
        <dbReference type="Proteomes" id="UP000077421"/>
    </source>
</evidence>
<dbReference type="CDD" id="cd06850">
    <property type="entry name" value="biotinyl_domain"/>
    <property type="match status" value="1"/>
</dbReference>
<dbReference type="Proteomes" id="UP000190229">
    <property type="component" value="Unassembled WGS sequence"/>
</dbReference>
<reference evidence="4 6" key="2">
    <citation type="submission" date="2017-02" db="EMBL/GenBank/DDBJ databases">
        <title>Draft genome of Acidibacillus ferrooxidans Huett2.</title>
        <authorList>
            <person name="Schopf S."/>
        </authorList>
    </citation>
    <scope>NUCLEOTIDE SEQUENCE [LARGE SCALE GENOMIC DNA]</scope>
    <source>
        <strain evidence="4 6">Huett2</strain>
    </source>
</reference>
<proteinExistence type="predicted"/>
<evidence type="ECO:0000313" key="3">
    <source>
        <dbReference type="EMBL" id="OAG94205.1"/>
    </source>
</evidence>
<reference evidence="3 5" key="1">
    <citation type="submission" date="2016-02" db="EMBL/GenBank/DDBJ databases">
        <title>Draft genome sequence of Acidibacillus ferrooxidans SLC66.</title>
        <authorList>
            <person name="Oliveira G."/>
            <person name="Nancucheo I."/>
            <person name="Dall'Agnol H."/>
            <person name="Johnson B."/>
            <person name="Oliveira R."/>
            <person name="Nunes G.L."/>
            <person name="Tzotzos G."/>
            <person name="Orellana S.C."/>
            <person name="Salim A.C."/>
            <person name="Araujo F.M."/>
        </authorList>
    </citation>
    <scope>NUCLEOTIDE SEQUENCE [LARGE SCALE GENOMIC DNA]</scope>
    <source>
        <strain evidence="3 5">SLC66</strain>
    </source>
</reference>
<dbReference type="Proteomes" id="UP000077421">
    <property type="component" value="Unassembled WGS sequence"/>
</dbReference>
<dbReference type="Gene3D" id="2.40.50.100">
    <property type="match status" value="1"/>
</dbReference>
<evidence type="ECO:0000313" key="4">
    <source>
        <dbReference type="EMBL" id="OPG16237.1"/>
    </source>
</evidence>
<dbReference type="InterPro" id="IPR000089">
    <property type="entry name" value="Biotin_lipoyl"/>
</dbReference>